<name>A0AAV6M9E2_9ROSI</name>
<keyword evidence="4" id="KW-1185">Reference proteome</keyword>
<accession>A0AAV6M9E2</accession>
<evidence type="ECO:0000313" key="3">
    <source>
        <dbReference type="EMBL" id="KAG6577017.1"/>
    </source>
</evidence>
<evidence type="ECO:0000313" key="4">
    <source>
        <dbReference type="Proteomes" id="UP000685013"/>
    </source>
</evidence>
<dbReference type="Proteomes" id="UP000685013">
    <property type="component" value="Chromosome 16"/>
</dbReference>
<feature type="domain" description="NET" evidence="2">
    <location>
        <begin position="1"/>
        <end position="72"/>
    </location>
</feature>
<dbReference type="EMBL" id="JAGKQH010000016">
    <property type="protein sequence ID" value="KAG6577017.1"/>
    <property type="molecule type" value="Genomic_DNA"/>
</dbReference>
<protein>
    <submittedName>
        <fullName evidence="3">Transcription factor GTE4</fullName>
    </submittedName>
</protein>
<dbReference type="AlphaFoldDB" id="A0AAV6M9E2"/>
<evidence type="ECO:0000256" key="1">
    <source>
        <dbReference type="SAM" id="MobiDB-lite"/>
    </source>
</evidence>
<sequence length="128" mass="14115">MTYEEKQKLSIDLQDLPSDKLNNVVKIIKKRNQGLFQNDDEIELDIGSVDSETLWELERFVANYKRSLIKNKRKAEASLQSGEKSSHYSTKDTDPAVANAAGEHVGGNADSENDSSSTCGDGIRSHSG</sequence>
<evidence type="ECO:0000259" key="2">
    <source>
        <dbReference type="PROSITE" id="PS51525"/>
    </source>
</evidence>
<dbReference type="PROSITE" id="PS51525">
    <property type="entry name" value="NET"/>
    <property type="match status" value="1"/>
</dbReference>
<dbReference type="PANTHER" id="PTHR45926">
    <property type="entry name" value="OSJNBA0053K19.4 PROTEIN"/>
    <property type="match status" value="1"/>
</dbReference>
<feature type="region of interest" description="Disordered" evidence="1">
    <location>
        <begin position="74"/>
        <end position="128"/>
    </location>
</feature>
<dbReference type="Pfam" id="PF17035">
    <property type="entry name" value="BET"/>
    <property type="match status" value="1"/>
</dbReference>
<gene>
    <name evidence="3" type="primary">GTE4</name>
    <name evidence="3" type="ORF">SDJN03_24591</name>
</gene>
<proteinExistence type="predicted"/>
<dbReference type="InterPro" id="IPR027353">
    <property type="entry name" value="NET_dom"/>
</dbReference>
<comment type="caution">
    <text evidence="3">The sequence shown here is derived from an EMBL/GenBank/DDBJ whole genome shotgun (WGS) entry which is preliminary data.</text>
</comment>
<reference evidence="3 4" key="1">
    <citation type="journal article" date="2021" name="Hortic Res">
        <title>The domestication of Cucurbita argyrosperma as revealed by the genome of its wild relative.</title>
        <authorList>
            <person name="Barrera-Redondo J."/>
            <person name="Sanchez-de la Vega G."/>
            <person name="Aguirre-Liguori J.A."/>
            <person name="Castellanos-Morales G."/>
            <person name="Gutierrez-Guerrero Y.T."/>
            <person name="Aguirre-Dugua X."/>
            <person name="Aguirre-Planter E."/>
            <person name="Tenaillon M.I."/>
            <person name="Lira-Saade R."/>
            <person name="Eguiarte L.E."/>
        </authorList>
    </citation>
    <scope>NUCLEOTIDE SEQUENCE [LARGE SCALE GENOMIC DNA]</scope>
    <source>
        <strain evidence="3">JBR-2021</strain>
    </source>
</reference>
<organism evidence="3 4">
    <name type="scientific">Cucurbita argyrosperma subsp. sororia</name>
    <dbReference type="NCBI Taxonomy" id="37648"/>
    <lineage>
        <taxon>Eukaryota</taxon>
        <taxon>Viridiplantae</taxon>
        <taxon>Streptophyta</taxon>
        <taxon>Embryophyta</taxon>
        <taxon>Tracheophyta</taxon>
        <taxon>Spermatophyta</taxon>
        <taxon>Magnoliopsida</taxon>
        <taxon>eudicotyledons</taxon>
        <taxon>Gunneridae</taxon>
        <taxon>Pentapetalae</taxon>
        <taxon>rosids</taxon>
        <taxon>fabids</taxon>
        <taxon>Cucurbitales</taxon>
        <taxon>Cucurbitaceae</taxon>
        <taxon>Cucurbiteae</taxon>
        <taxon>Cucurbita</taxon>
    </lineage>
</organism>
<feature type="non-terminal residue" evidence="3">
    <location>
        <position position="1"/>
    </location>
</feature>
<feature type="compositionally biased region" description="Basic and acidic residues" evidence="1">
    <location>
        <begin position="84"/>
        <end position="94"/>
    </location>
</feature>